<protein>
    <submittedName>
        <fullName evidence="1">Uncharacterized protein</fullName>
    </submittedName>
</protein>
<dbReference type="OrthoDB" id="9102717at2"/>
<keyword evidence="1" id="KW-0614">Plasmid</keyword>
<reference evidence="1 2" key="1">
    <citation type="submission" date="2019-03" db="EMBL/GenBank/DDBJ databases">
        <title>Paraburkholderia sp. 7MH5, isolated from subtropical forest soil.</title>
        <authorList>
            <person name="Gao Z.-H."/>
            <person name="Qiu L.-H."/>
        </authorList>
    </citation>
    <scope>NUCLEOTIDE SEQUENCE [LARGE SCALE GENOMIC DNA]</scope>
    <source>
        <strain evidence="1 2">7MH5</strain>
        <plasmid evidence="1 2">unnamed1</plasmid>
    </source>
</reference>
<gene>
    <name evidence="1" type="ORF">E1956_45375</name>
</gene>
<name>A0A4P7DB67_9BURK</name>
<evidence type="ECO:0000313" key="1">
    <source>
        <dbReference type="EMBL" id="QBR04480.1"/>
    </source>
</evidence>
<organism evidence="1 2">
    <name type="scientific">Paraburkholderia pallida</name>
    <dbReference type="NCBI Taxonomy" id="2547399"/>
    <lineage>
        <taxon>Bacteria</taxon>
        <taxon>Pseudomonadati</taxon>
        <taxon>Pseudomonadota</taxon>
        <taxon>Betaproteobacteria</taxon>
        <taxon>Burkholderiales</taxon>
        <taxon>Burkholderiaceae</taxon>
        <taxon>Paraburkholderia</taxon>
    </lineage>
</organism>
<keyword evidence="2" id="KW-1185">Reference proteome</keyword>
<accession>A0A4P7DB67</accession>
<proteinExistence type="predicted"/>
<geneLocation type="plasmid" evidence="1 2">
    <name>unnamed1</name>
</geneLocation>
<dbReference type="AlphaFoldDB" id="A0A4P7DB67"/>
<dbReference type="KEGG" id="ppai:E1956_45375"/>
<sequence>MYAHELAASLDCHSGSHEFIGQLVDAGEIASKPMKVSDNSVNAFQPSPTSDLTALGFKVRAVFGFSPNDDMFAQRSHTTNEIYGVVVVAGKDEVSERVREMGSPATVNEVIPLVLTAVVCQK</sequence>
<evidence type="ECO:0000313" key="2">
    <source>
        <dbReference type="Proteomes" id="UP000295727"/>
    </source>
</evidence>
<dbReference type="Proteomes" id="UP000295727">
    <property type="component" value="Plasmid unnamed1"/>
</dbReference>
<dbReference type="EMBL" id="CP038152">
    <property type="protein sequence ID" value="QBR04480.1"/>
    <property type="molecule type" value="Genomic_DNA"/>
</dbReference>